<protein>
    <recommendedName>
        <fullName evidence="2">Phosphatidic acid phosphatase type 2/haloperoxidase domain-containing protein</fullName>
    </recommendedName>
</protein>
<proteinExistence type="predicted"/>
<dbReference type="PANTHER" id="PTHR14969">
    <property type="entry name" value="SPHINGOSINE-1-PHOSPHATE PHOSPHOHYDROLASE"/>
    <property type="match status" value="1"/>
</dbReference>
<dbReference type="EMBL" id="BOPH01000124">
    <property type="protein sequence ID" value="GIJ73763.1"/>
    <property type="molecule type" value="Genomic_DNA"/>
</dbReference>
<evidence type="ECO:0000256" key="1">
    <source>
        <dbReference type="SAM" id="Phobius"/>
    </source>
</evidence>
<dbReference type="SUPFAM" id="SSF48317">
    <property type="entry name" value="Acid phosphatase/Vanadium-dependent haloperoxidase"/>
    <property type="match status" value="1"/>
</dbReference>
<keyword evidence="1" id="KW-0472">Membrane</keyword>
<dbReference type="InterPro" id="IPR000326">
    <property type="entry name" value="PAP2/HPO"/>
</dbReference>
<name>A0A8J4A3W5_9ACTN</name>
<comment type="caution">
    <text evidence="3">The sequence shown here is derived from an EMBL/GenBank/DDBJ whole genome shotgun (WGS) entry which is preliminary data.</text>
</comment>
<keyword evidence="1" id="KW-0812">Transmembrane</keyword>
<evidence type="ECO:0000259" key="2">
    <source>
        <dbReference type="SMART" id="SM00014"/>
    </source>
</evidence>
<keyword evidence="4" id="KW-1185">Reference proteome</keyword>
<evidence type="ECO:0000313" key="4">
    <source>
        <dbReference type="Proteomes" id="UP000635606"/>
    </source>
</evidence>
<evidence type="ECO:0000313" key="3">
    <source>
        <dbReference type="EMBL" id="GIJ73763.1"/>
    </source>
</evidence>
<dbReference type="RefSeq" id="WP_203933584.1">
    <property type="nucleotide sequence ID" value="NZ_BOPH01000124.1"/>
</dbReference>
<gene>
    <name evidence="3" type="ORF">Voc01_086800</name>
</gene>
<accession>A0A8J4A3W5</accession>
<dbReference type="AlphaFoldDB" id="A0A8J4A3W5"/>
<feature type="domain" description="Phosphatidic acid phosphatase type 2/haloperoxidase" evidence="2">
    <location>
        <begin position="79"/>
        <end position="192"/>
    </location>
</feature>
<feature type="transmembrane region" description="Helical" evidence="1">
    <location>
        <begin position="7"/>
        <end position="27"/>
    </location>
</feature>
<dbReference type="Proteomes" id="UP000635606">
    <property type="component" value="Unassembled WGS sequence"/>
</dbReference>
<dbReference type="PANTHER" id="PTHR14969:SF13">
    <property type="entry name" value="AT30094P"/>
    <property type="match status" value="1"/>
</dbReference>
<reference evidence="3" key="1">
    <citation type="submission" date="2021-01" db="EMBL/GenBank/DDBJ databases">
        <title>Whole genome shotgun sequence of Virgisporangium ochraceum NBRC 16418.</title>
        <authorList>
            <person name="Komaki H."/>
            <person name="Tamura T."/>
        </authorList>
    </citation>
    <scope>NUCLEOTIDE SEQUENCE</scope>
    <source>
        <strain evidence="3">NBRC 16418</strain>
    </source>
</reference>
<keyword evidence="1" id="KW-1133">Transmembrane helix</keyword>
<dbReference type="SMART" id="SM00014">
    <property type="entry name" value="acidPPc"/>
    <property type="match status" value="1"/>
</dbReference>
<organism evidence="3 4">
    <name type="scientific">Virgisporangium ochraceum</name>
    <dbReference type="NCBI Taxonomy" id="65505"/>
    <lineage>
        <taxon>Bacteria</taxon>
        <taxon>Bacillati</taxon>
        <taxon>Actinomycetota</taxon>
        <taxon>Actinomycetes</taxon>
        <taxon>Micromonosporales</taxon>
        <taxon>Micromonosporaceae</taxon>
        <taxon>Virgisporangium</taxon>
    </lineage>
</organism>
<dbReference type="InterPro" id="IPR036938">
    <property type="entry name" value="PAP2/HPO_sf"/>
</dbReference>
<sequence>MISTERIVVVSGLVTAAVVVAVTSVVASGGRVGAAERAVFEAVNGLPDALHGPMWVLQLMGVTGTAVVVALVAAWRRRYRLAVALVALVPAKLLAERAVLKVLVHRERPGTTVPHADLRDAAPTGLSFPSGHAIIAFGIATLLTPFLGRWGRVTVWTLAVLNNVSRVYLGAHNPLDVACGAAVGVILGCALTWLVVRDAGPRTTREVQGSASPPERRPPR</sequence>
<feature type="transmembrane region" description="Helical" evidence="1">
    <location>
        <begin position="175"/>
        <end position="196"/>
    </location>
</feature>
<feature type="transmembrane region" description="Helical" evidence="1">
    <location>
        <begin position="55"/>
        <end position="75"/>
    </location>
</feature>
<dbReference type="Gene3D" id="1.20.144.10">
    <property type="entry name" value="Phosphatidic acid phosphatase type 2/haloperoxidase"/>
    <property type="match status" value="1"/>
</dbReference>
<dbReference type="Pfam" id="PF01569">
    <property type="entry name" value="PAP2"/>
    <property type="match status" value="1"/>
</dbReference>
<feature type="transmembrane region" description="Helical" evidence="1">
    <location>
        <begin position="124"/>
        <end position="143"/>
    </location>
</feature>